<keyword evidence="1 4" id="KW-0349">Heme</keyword>
<dbReference type="EMBL" id="CP036262">
    <property type="protein sequence ID" value="QDS91980.1"/>
    <property type="molecule type" value="Genomic_DNA"/>
</dbReference>
<dbReference type="OrthoDB" id="127107at2"/>
<organism evidence="8 9">
    <name type="scientific">Roseimaritima multifibrata</name>
    <dbReference type="NCBI Taxonomy" id="1930274"/>
    <lineage>
        <taxon>Bacteria</taxon>
        <taxon>Pseudomonadati</taxon>
        <taxon>Planctomycetota</taxon>
        <taxon>Planctomycetia</taxon>
        <taxon>Pirellulales</taxon>
        <taxon>Pirellulaceae</taxon>
        <taxon>Roseimaritima</taxon>
    </lineage>
</organism>
<evidence type="ECO:0000313" key="8">
    <source>
        <dbReference type="EMBL" id="QDS91980.1"/>
    </source>
</evidence>
<keyword evidence="6" id="KW-0732">Signal</keyword>
<sequence precursor="true">MICTFTNDRRGLVSLLLFLCLAIPANGEEAIDFSRDIRPLLSDNCFACHGFDEGSREAGLRLDTREGAVADLGGYAAIVPGDPDASELLVRIKSKDPDALMPPADSHKDRLNEEAVAKLERWITEGAKWGAHWAFEMPQAIAQSENTSHPIDSFVQKRLALKELALAPSAEVHTLARRLAFDLTGLPPTEEAMKRLGETPTEADWQKWIDELLASPAYGERMAMWWLDGARYADTDGFQQDSTRENWPWRDWVVDAFNQNMPFDQFTIEQFAGDLLPDATDEQVLATCFHRNHMHNGEGGRDPAESRVDYVLDRTNTMGTLWLGLTLGCTQCHDHKFDPISQKEYYSLTAFFDSIDESGAAGGGAKPFMSYRSPHTAPAIAEAQRLEQQLEAALQQVQQDAEPAFQKQLQKWHQQAKSGFQAWHPIRATEVWSTEGTKLTPGPEGHFNASDQGHHQDDYHLIVKELPLARVTGVRLQVLADPSHTDGKYSFADSGEFILTNFKLQVRNRRNGDLTELPLRQAAASQNGTGKDKKYGNVSGTLDDDPRTGWTTRTKPVDAIQQAVFELQDPLVLQEDEQLEIIMMQRSLAPRELIAKFTLSLTDQRGKAVRSLKPMPMERLAQSLQAADETKQPADPSSDEGTSKQDATASDLTENMAPELVKDFREQFLLDDARWQEANQRHQRAVAQRRATEKAGGELLVTVLKERAQPRQTHVLLRGVWDQHGEVVPPGFPTAIPSRPNDPSTQTAYDRLALAEWLVSKENPLTARVIVNQVWQLFFGAGLVRTPGDFGLQGESPTHPDLLDWLAVDFMDHDWDLKHLVKRIVTSRTYRQSSVVSPSLLQDDPENRWLARGARFRLPSWMIRDACLQQSGLLNPMVGGPPVFPYQPPGIWQDQFMGRFTYKPTIGPGQYRRTLYAFWRRSSAPTFLFDNAMRRTCEVIPRRTNTPLQALVLMNNLTAQEAARHLADNLLSNLLSKETTDAKLLTKIYQRILQRPPTDTEITVLEETYAEAFAYYQEHPDDAMEFVTVGQLPAPQSSPVRLAVTTLVVGLVFNLDEAITHE</sequence>
<keyword evidence="9" id="KW-1185">Reference proteome</keyword>
<dbReference type="Proteomes" id="UP000320672">
    <property type="component" value="Chromosome"/>
</dbReference>
<dbReference type="GO" id="GO:0046872">
    <property type="term" value="F:metal ion binding"/>
    <property type="evidence" value="ECO:0007669"/>
    <property type="project" value="UniProtKB-KW"/>
</dbReference>
<feature type="chain" id="PRO_5022167714" evidence="6">
    <location>
        <begin position="28"/>
        <end position="1062"/>
    </location>
</feature>
<keyword evidence="3 4" id="KW-0408">Iron</keyword>
<evidence type="ECO:0000256" key="4">
    <source>
        <dbReference type="PROSITE-ProRule" id="PRU00433"/>
    </source>
</evidence>
<dbReference type="InterPro" id="IPR011444">
    <property type="entry name" value="DUF1549"/>
</dbReference>
<dbReference type="KEGG" id="rml:FF011L_07160"/>
<dbReference type="PANTHER" id="PTHR35889">
    <property type="entry name" value="CYCLOINULO-OLIGOSACCHARIDE FRUCTANOTRANSFERASE-RELATED"/>
    <property type="match status" value="1"/>
</dbReference>
<gene>
    <name evidence="8" type="ORF">FF011L_07160</name>
</gene>
<reference evidence="8 9" key="1">
    <citation type="submission" date="2019-02" db="EMBL/GenBank/DDBJ databases">
        <title>Deep-cultivation of Planctomycetes and their phenomic and genomic characterization uncovers novel biology.</title>
        <authorList>
            <person name="Wiegand S."/>
            <person name="Jogler M."/>
            <person name="Boedeker C."/>
            <person name="Pinto D."/>
            <person name="Vollmers J."/>
            <person name="Rivas-Marin E."/>
            <person name="Kohn T."/>
            <person name="Peeters S.H."/>
            <person name="Heuer A."/>
            <person name="Rast P."/>
            <person name="Oberbeckmann S."/>
            <person name="Bunk B."/>
            <person name="Jeske O."/>
            <person name="Meyerdierks A."/>
            <person name="Storesund J.E."/>
            <person name="Kallscheuer N."/>
            <person name="Luecker S."/>
            <person name="Lage O.M."/>
            <person name="Pohl T."/>
            <person name="Merkel B.J."/>
            <person name="Hornburger P."/>
            <person name="Mueller R.-W."/>
            <person name="Bruemmer F."/>
            <person name="Labrenz M."/>
            <person name="Spormann A.M."/>
            <person name="Op den Camp H."/>
            <person name="Overmann J."/>
            <person name="Amann R."/>
            <person name="Jetten M.S.M."/>
            <person name="Mascher T."/>
            <person name="Medema M.H."/>
            <person name="Devos D.P."/>
            <person name="Kaster A.-K."/>
            <person name="Ovreas L."/>
            <person name="Rohde M."/>
            <person name="Galperin M.Y."/>
            <person name="Jogler C."/>
        </authorList>
    </citation>
    <scope>NUCLEOTIDE SEQUENCE [LARGE SCALE GENOMIC DNA]</scope>
    <source>
        <strain evidence="8 9">FF011L</strain>
    </source>
</reference>
<evidence type="ECO:0000313" key="9">
    <source>
        <dbReference type="Proteomes" id="UP000320672"/>
    </source>
</evidence>
<dbReference type="InterPro" id="IPR036909">
    <property type="entry name" value="Cyt_c-like_dom_sf"/>
</dbReference>
<proteinExistence type="predicted"/>
<dbReference type="InterPro" id="IPR011429">
    <property type="entry name" value="Cyt_c_Planctomycete-type"/>
</dbReference>
<dbReference type="AlphaFoldDB" id="A0A517MAS3"/>
<evidence type="ECO:0000256" key="1">
    <source>
        <dbReference type="ARBA" id="ARBA00022617"/>
    </source>
</evidence>
<accession>A0A517MAS3</accession>
<name>A0A517MAS3_9BACT</name>
<evidence type="ECO:0000256" key="2">
    <source>
        <dbReference type="ARBA" id="ARBA00022723"/>
    </source>
</evidence>
<evidence type="ECO:0000259" key="7">
    <source>
        <dbReference type="PROSITE" id="PS51007"/>
    </source>
</evidence>
<dbReference type="PANTHER" id="PTHR35889:SF3">
    <property type="entry name" value="F-BOX DOMAIN-CONTAINING PROTEIN"/>
    <property type="match status" value="1"/>
</dbReference>
<feature type="signal peptide" evidence="6">
    <location>
        <begin position="1"/>
        <end position="27"/>
    </location>
</feature>
<keyword evidence="2 4" id="KW-0479">Metal-binding</keyword>
<dbReference type="Pfam" id="PF07583">
    <property type="entry name" value="PSCyt2"/>
    <property type="match status" value="1"/>
</dbReference>
<evidence type="ECO:0000256" key="6">
    <source>
        <dbReference type="SAM" id="SignalP"/>
    </source>
</evidence>
<dbReference type="Pfam" id="PF07587">
    <property type="entry name" value="PSD1"/>
    <property type="match status" value="1"/>
</dbReference>
<feature type="domain" description="Cytochrome c" evidence="7">
    <location>
        <begin position="22"/>
        <end position="127"/>
    </location>
</feature>
<feature type="region of interest" description="Disordered" evidence="5">
    <location>
        <begin position="525"/>
        <end position="550"/>
    </location>
</feature>
<dbReference type="InterPro" id="IPR009056">
    <property type="entry name" value="Cyt_c-like_dom"/>
</dbReference>
<dbReference type="Pfam" id="PF07635">
    <property type="entry name" value="PSCyt1"/>
    <property type="match status" value="1"/>
</dbReference>
<evidence type="ECO:0000256" key="3">
    <source>
        <dbReference type="ARBA" id="ARBA00023004"/>
    </source>
</evidence>
<feature type="region of interest" description="Disordered" evidence="5">
    <location>
        <begin position="623"/>
        <end position="651"/>
    </location>
</feature>
<dbReference type="SUPFAM" id="SSF46626">
    <property type="entry name" value="Cytochrome c"/>
    <property type="match status" value="1"/>
</dbReference>
<protein>
    <submittedName>
        <fullName evidence="8">Planctomycete cytochrome C</fullName>
    </submittedName>
</protein>
<dbReference type="PROSITE" id="PS51007">
    <property type="entry name" value="CYTC"/>
    <property type="match status" value="1"/>
</dbReference>
<dbReference type="GO" id="GO:0009055">
    <property type="term" value="F:electron transfer activity"/>
    <property type="evidence" value="ECO:0007669"/>
    <property type="project" value="InterPro"/>
</dbReference>
<evidence type="ECO:0000256" key="5">
    <source>
        <dbReference type="SAM" id="MobiDB-lite"/>
    </source>
</evidence>
<dbReference type="InterPro" id="IPR022655">
    <property type="entry name" value="DUF1553"/>
</dbReference>
<dbReference type="GO" id="GO:0020037">
    <property type="term" value="F:heme binding"/>
    <property type="evidence" value="ECO:0007669"/>
    <property type="project" value="InterPro"/>
</dbReference>